<dbReference type="EMBL" id="CM002876">
    <property type="protein sequence ID" value="KFK25195.1"/>
    <property type="molecule type" value="Genomic_DNA"/>
</dbReference>
<sequence>MPTWPSRPCGDGIGSQVMTTRNLPCRRPRRPPRSPRKD</sequence>
<dbReference type="Proteomes" id="UP000029120">
    <property type="component" value="Chromosome 8"/>
</dbReference>
<reference evidence="3" key="1">
    <citation type="journal article" date="2015" name="Nat. Plants">
        <title>Genome expansion of Arabis alpina linked with retrotransposition and reduced symmetric DNA methylation.</title>
        <authorList>
            <person name="Willing E.M."/>
            <person name="Rawat V."/>
            <person name="Mandakova T."/>
            <person name="Maumus F."/>
            <person name="James G.V."/>
            <person name="Nordstroem K.J."/>
            <person name="Becker C."/>
            <person name="Warthmann N."/>
            <person name="Chica C."/>
            <person name="Szarzynska B."/>
            <person name="Zytnicki M."/>
            <person name="Albani M.C."/>
            <person name="Kiefer C."/>
            <person name="Bergonzi S."/>
            <person name="Castaings L."/>
            <person name="Mateos J.L."/>
            <person name="Berns M.C."/>
            <person name="Bujdoso N."/>
            <person name="Piofczyk T."/>
            <person name="de Lorenzo L."/>
            <person name="Barrero-Sicilia C."/>
            <person name="Mateos I."/>
            <person name="Piednoel M."/>
            <person name="Hagmann J."/>
            <person name="Chen-Min-Tao R."/>
            <person name="Iglesias-Fernandez R."/>
            <person name="Schuster S.C."/>
            <person name="Alonso-Blanco C."/>
            <person name="Roudier F."/>
            <person name="Carbonero P."/>
            <person name="Paz-Ares J."/>
            <person name="Davis S.J."/>
            <person name="Pecinka A."/>
            <person name="Quesneville H."/>
            <person name="Colot V."/>
            <person name="Lysak M.A."/>
            <person name="Weigel D."/>
            <person name="Coupland G."/>
            <person name="Schneeberger K."/>
        </authorList>
    </citation>
    <scope>NUCLEOTIDE SEQUENCE [LARGE SCALE GENOMIC DNA]</scope>
    <source>
        <strain evidence="3">cv. Pajares</strain>
    </source>
</reference>
<organism evidence="2 3">
    <name type="scientific">Arabis alpina</name>
    <name type="common">Alpine rock-cress</name>
    <dbReference type="NCBI Taxonomy" id="50452"/>
    <lineage>
        <taxon>Eukaryota</taxon>
        <taxon>Viridiplantae</taxon>
        <taxon>Streptophyta</taxon>
        <taxon>Embryophyta</taxon>
        <taxon>Tracheophyta</taxon>
        <taxon>Spermatophyta</taxon>
        <taxon>Magnoliopsida</taxon>
        <taxon>eudicotyledons</taxon>
        <taxon>Gunneridae</taxon>
        <taxon>Pentapetalae</taxon>
        <taxon>rosids</taxon>
        <taxon>malvids</taxon>
        <taxon>Brassicales</taxon>
        <taxon>Brassicaceae</taxon>
        <taxon>Arabideae</taxon>
        <taxon>Arabis</taxon>
    </lineage>
</organism>
<evidence type="ECO:0000313" key="2">
    <source>
        <dbReference type="EMBL" id="KFK25195.1"/>
    </source>
</evidence>
<dbReference type="Gramene" id="KFK25195">
    <property type="protein sequence ID" value="KFK25195"/>
    <property type="gene ID" value="AALP_AA8G079700"/>
</dbReference>
<name>A0A087G5P3_ARAAL</name>
<gene>
    <name evidence="2" type="ordered locus">AALP_Aa8g079700</name>
</gene>
<protein>
    <submittedName>
        <fullName evidence="2">Uncharacterized protein</fullName>
    </submittedName>
</protein>
<proteinExistence type="predicted"/>
<accession>A0A087G5P3</accession>
<evidence type="ECO:0000256" key="1">
    <source>
        <dbReference type="SAM" id="MobiDB-lite"/>
    </source>
</evidence>
<feature type="compositionally biased region" description="Basic residues" evidence="1">
    <location>
        <begin position="24"/>
        <end position="38"/>
    </location>
</feature>
<keyword evidence="3" id="KW-1185">Reference proteome</keyword>
<dbReference type="AlphaFoldDB" id="A0A087G5P3"/>
<feature type="region of interest" description="Disordered" evidence="1">
    <location>
        <begin position="1"/>
        <end position="38"/>
    </location>
</feature>
<evidence type="ECO:0000313" key="3">
    <source>
        <dbReference type="Proteomes" id="UP000029120"/>
    </source>
</evidence>